<name>A0ABU9M3U8_9BACT</name>
<dbReference type="PANTHER" id="PTHR11138:SF5">
    <property type="entry name" value="METHIONYL-TRNA FORMYLTRANSFERASE, MITOCHONDRIAL"/>
    <property type="match status" value="1"/>
</dbReference>
<dbReference type="InterPro" id="IPR005793">
    <property type="entry name" value="Formyl_trans_C"/>
</dbReference>
<dbReference type="SUPFAM" id="SSF50486">
    <property type="entry name" value="FMT C-terminal domain-like"/>
    <property type="match status" value="1"/>
</dbReference>
<dbReference type="RefSeq" id="WP_342301191.1">
    <property type="nucleotide sequence ID" value="NZ_JBCEVZ010000086.1"/>
</dbReference>
<dbReference type="InterPro" id="IPR036477">
    <property type="entry name" value="Formyl_transf_N_sf"/>
</dbReference>
<feature type="domain" description="Formyl transferase C-terminal" evidence="2">
    <location>
        <begin position="194"/>
        <end position="279"/>
    </location>
</feature>
<protein>
    <submittedName>
        <fullName evidence="3">Formyltransferase family protein</fullName>
    </submittedName>
</protein>
<comment type="caution">
    <text evidence="3">The sequence shown here is derived from an EMBL/GenBank/DDBJ whole genome shotgun (WGS) entry which is preliminary data.</text>
</comment>
<dbReference type="Pfam" id="PF00551">
    <property type="entry name" value="Formyl_trans_N"/>
    <property type="match status" value="1"/>
</dbReference>
<dbReference type="Proteomes" id="UP001479606">
    <property type="component" value="Unassembled WGS sequence"/>
</dbReference>
<dbReference type="SUPFAM" id="SSF53328">
    <property type="entry name" value="Formyltransferase"/>
    <property type="match status" value="1"/>
</dbReference>
<evidence type="ECO:0000259" key="1">
    <source>
        <dbReference type="Pfam" id="PF00551"/>
    </source>
</evidence>
<accession>A0ABU9M3U8</accession>
<proteinExistence type="predicted"/>
<reference evidence="3 4" key="1">
    <citation type="journal article" date="2018" name="Arch. Microbiol.">
        <title>Hymenobacter segetis sp. nov., isolated from soil.</title>
        <authorList>
            <person name="Ten L.N."/>
            <person name="Lim S.J."/>
            <person name="Kim B.O."/>
            <person name="Kang I.K."/>
            <person name="Jung H.Y."/>
        </authorList>
    </citation>
    <scope>NUCLEOTIDE SEQUENCE [LARGE SCALE GENOMIC DNA]</scope>
    <source>
        <strain evidence="3 4">S7-3-11</strain>
    </source>
</reference>
<keyword evidence="4" id="KW-1185">Reference proteome</keyword>
<evidence type="ECO:0000259" key="2">
    <source>
        <dbReference type="Pfam" id="PF02911"/>
    </source>
</evidence>
<gene>
    <name evidence="3" type="ORF">AAFH49_20760</name>
</gene>
<dbReference type="InterPro" id="IPR002376">
    <property type="entry name" value="Formyl_transf_N"/>
</dbReference>
<dbReference type="PANTHER" id="PTHR11138">
    <property type="entry name" value="METHIONYL-TRNA FORMYLTRANSFERASE"/>
    <property type="match status" value="1"/>
</dbReference>
<sequence>MANPSLTLFLMTEKGYRVLQHIVAHLDISVISLVVGAPDPRLEQDFFAEIQYLCAQSGIPFQRRNTQPVATTTYALAVSWRWLIADVGQLIILHDSLLPRYRGFAPLVSYLINGEPIIGVTALFATGEFDQGPILGQASRPVQYPLRIADAIQLAVECYLELITQLWPGLRAGQLLPGTPQNEADATYSLWRDEQDYRIDWRADSATIRRFVDALGWPYQGASTILNGQLHRVLAAEPEPDVKIENRTPGKVLFVRAGQPVVVCGTGLLRLTTLRNSKGDDALPLARFRSHFE</sequence>
<evidence type="ECO:0000313" key="3">
    <source>
        <dbReference type="EMBL" id="MEL5996653.1"/>
    </source>
</evidence>
<dbReference type="EMBL" id="JBCEVZ010000086">
    <property type="protein sequence ID" value="MEL5996653.1"/>
    <property type="molecule type" value="Genomic_DNA"/>
</dbReference>
<dbReference type="InterPro" id="IPR011034">
    <property type="entry name" value="Formyl_transferase-like_C_sf"/>
</dbReference>
<dbReference type="Pfam" id="PF02911">
    <property type="entry name" value="Formyl_trans_C"/>
    <property type="match status" value="1"/>
</dbReference>
<dbReference type="Gene3D" id="3.40.50.12230">
    <property type="match status" value="1"/>
</dbReference>
<evidence type="ECO:0000313" key="4">
    <source>
        <dbReference type="Proteomes" id="UP001479606"/>
    </source>
</evidence>
<organism evidence="3 4">
    <name type="scientific">Hymenobacter segetis</name>
    <dbReference type="NCBI Taxonomy" id="2025509"/>
    <lineage>
        <taxon>Bacteria</taxon>
        <taxon>Pseudomonadati</taxon>
        <taxon>Bacteroidota</taxon>
        <taxon>Cytophagia</taxon>
        <taxon>Cytophagales</taxon>
        <taxon>Hymenobacteraceae</taxon>
        <taxon>Hymenobacter</taxon>
    </lineage>
</organism>
<feature type="domain" description="Formyl transferase N-terminal" evidence="1">
    <location>
        <begin position="84"/>
        <end position="142"/>
    </location>
</feature>